<proteinExistence type="predicted"/>
<accession>A0A173RHK5</accession>
<evidence type="ECO:0000313" key="1">
    <source>
        <dbReference type="EMBL" id="CUM77341.1"/>
    </source>
</evidence>
<sequence length="58" mass="6923">MPKDDEDRLVQMNVQVPNWVRQRLRERYVRTGEGQSAFARRAIIRLLEEDDEPKPKEG</sequence>
<protein>
    <recommendedName>
        <fullName evidence="3">CopG family transcriptional regulator</fullName>
    </recommendedName>
</protein>
<gene>
    <name evidence="1" type="ORF">ERS852573_00473</name>
</gene>
<dbReference type="Proteomes" id="UP000095597">
    <property type="component" value="Unassembled WGS sequence"/>
</dbReference>
<reference evidence="1 2" key="1">
    <citation type="submission" date="2015-09" db="EMBL/GenBank/DDBJ databases">
        <authorList>
            <consortium name="Pathogen Informatics"/>
        </authorList>
    </citation>
    <scope>NUCLEOTIDE SEQUENCE [LARGE SCALE GENOMIC DNA]</scope>
    <source>
        <strain evidence="1 2">2789STDY5834961</strain>
    </source>
</reference>
<name>A0A173RHK5_9FIRM</name>
<dbReference type="AlphaFoldDB" id="A0A173RHK5"/>
<evidence type="ECO:0008006" key="3">
    <source>
        <dbReference type="Google" id="ProtNLM"/>
    </source>
</evidence>
<dbReference type="EMBL" id="CYXO01000002">
    <property type="protein sequence ID" value="CUM77341.1"/>
    <property type="molecule type" value="Genomic_DNA"/>
</dbReference>
<organism evidence="1 2">
    <name type="scientific">Dorea longicatena</name>
    <dbReference type="NCBI Taxonomy" id="88431"/>
    <lineage>
        <taxon>Bacteria</taxon>
        <taxon>Bacillati</taxon>
        <taxon>Bacillota</taxon>
        <taxon>Clostridia</taxon>
        <taxon>Lachnospirales</taxon>
        <taxon>Lachnospiraceae</taxon>
        <taxon>Dorea</taxon>
    </lineage>
</organism>
<dbReference type="RefSeq" id="WP_155515139.1">
    <property type="nucleotide sequence ID" value="NZ_CYXO01000002.1"/>
</dbReference>
<evidence type="ECO:0000313" key="2">
    <source>
        <dbReference type="Proteomes" id="UP000095597"/>
    </source>
</evidence>